<dbReference type="PATRIC" id="fig|34073.19.peg.6530"/>
<keyword evidence="2" id="KW-1185">Reference proteome</keyword>
<evidence type="ECO:0000313" key="2">
    <source>
        <dbReference type="Proteomes" id="UP000035170"/>
    </source>
</evidence>
<name>A0A0H2LQH1_VARPD</name>
<dbReference type="InterPro" id="IPR032710">
    <property type="entry name" value="NTF2-like_dom_sf"/>
</dbReference>
<dbReference type="AlphaFoldDB" id="A0A0H2LQH1"/>
<dbReference type="PANTHER" id="PTHR38436">
    <property type="entry name" value="POLYKETIDE CYCLASE SNOAL-LIKE DOMAIN"/>
    <property type="match status" value="1"/>
</dbReference>
<dbReference type="GO" id="GO:0030638">
    <property type="term" value="P:polyketide metabolic process"/>
    <property type="evidence" value="ECO:0007669"/>
    <property type="project" value="InterPro"/>
</dbReference>
<dbReference type="Pfam" id="PF07366">
    <property type="entry name" value="SnoaL"/>
    <property type="match status" value="1"/>
</dbReference>
<dbReference type="EMBL" id="JZWI01000050">
    <property type="protein sequence ID" value="KLN52563.1"/>
    <property type="molecule type" value="Genomic_DNA"/>
</dbReference>
<sequence>MQDDVKARNSQLIRALYEDWLSHGRFEELQDAIADDYVGPNGERGAAGFATTMNGLRSAFPDIRFQVEDLIAEPDKVAVRWRWQAIHAGEFRGLEASHRRVENTGIAIYHLRHGKIVRSWLETDRLGALQQIGALPAGVGASPARSN</sequence>
<dbReference type="Gene3D" id="3.10.450.50">
    <property type="match status" value="1"/>
</dbReference>
<gene>
    <name evidence="1" type="ORF">VPARA_63450</name>
</gene>
<accession>A0A0H2LQH1</accession>
<dbReference type="InterPro" id="IPR009959">
    <property type="entry name" value="Cyclase_SnoaL-like"/>
</dbReference>
<dbReference type="PANTHER" id="PTHR38436:SF1">
    <property type="entry name" value="ESTER CYCLASE"/>
    <property type="match status" value="1"/>
</dbReference>
<dbReference type="Proteomes" id="UP000035170">
    <property type="component" value="Unassembled WGS sequence"/>
</dbReference>
<protein>
    <submittedName>
        <fullName evidence="1">SnoaL-like polyketide cyclase</fullName>
    </submittedName>
</protein>
<evidence type="ECO:0000313" key="1">
    <source>
        <dbReference type="EMBL" id="KLN52563.1"/>
    </source>
</evidence>
<proteinExistence type="predicted"/>
<reference evidence="1 2" key="1">
    <citation type="submission" date="2015-03" db="EMBL/GenBank/DDBJ databases">
        <title>Genome sequence of Variovorax paradoxus TBEA6.</title>
        <authorList>
            <person name="Poehlein A."/>
            <person name="Schuldes J."/>
            <person name="Wuebbeler J.H."/>
            <person name="Hiessl S."/>
            <person name="Steinbuechel A."/>
            <person name="Daniel R."/>
        </authorList>
    </citation>
    <scope>NUCLEOTIDE SEQUENCE [LARGE SCALE GENOMIC DNA]</scope>
    <source>
        <strain evidence="1 2">TBEA6</strain>
    </source>
</reference>
<comment type="caution">
    <text evidence="1">The sequence shown here is derived from an EMBL/GenBank/DDBJ whole genome shotgun (WGS) entry which is preliminary data.</text>
</comment>
<dbReference type="RefSeq" id="WP_047787410.1">
    <property type="nucleotide sequence ID" value="NZ_JZWI01000050.1"/>
</dbReference>
<organism evidence="1 2">
    <name type="scientific">Variovorax paradoxus</name>
    <dbReference type="NCBI Taxonomy" id="34073"/>
    <lineage>
        <taxon>Bacteria</taxon>
        <taxon>Pseudomonadati</taxon>
        <taxon>Pseudomonadota</taxon>
        <taxon>Betaproteobacteria</taxon>
        <taxon>Burkholderiales</taxon>
        <taxon>Comamonadaceae</taxon>
        <taxon>Variovorax</taxon>
    </lineage>
</organism>
<dbReference type="SUPFAM" id="SSF54427">
    <property type="entry name" value="NTF2-like"/>
    <property type="match status" value="1"/>
</dbReference>